<evidence type="ECO:0000256" key="2">
    <source>
        <dbReference type="ARBA" id="ARBA00008585"/>
    </source>
</evidence>
<dbReference type="EMBL" id="JAESVG020000010">
    <property type="protein sequence ID" value="KAG8624099.1"/>
    <property type="molecule type" value="Genomic_DNA"/>
</dbReference>
<feature type="region of interest" description="Disordered" evidence="8">
    <location>
        <begin position="51"/>
        <end position="74"/>
    </location>
</feature>
<dbReference type="Pfam" id="PF10345">
    <property type="entry name" value="Cohesin_load"/>
    <property type="match status" value="1"/>
</dbReference>
<feature type="compositionally biased region" description="Low complexity" evidence="8">
    <location>
        <begin position="109"/>
        <end position="125"/>
    </location>
</feature>
<keyword evidence="7" id="KW-0131">Cell cycle</keyword>
<comment type="caution">
    <text evidence="9">The sequence shown here is derived from an EMBL/GenBank/DDBJ whole genome shotgun (WGS) entry which is preliminary data.</text>
</comment>
<feature type="compositionally biased region" description="Polar residues" evidence="8">
    <location>
        <begin position="176"/>
        <end position="188"/>
    </location>
</feature>
<dbReference type="GO" id="GO:0007064">
    <property type="term" value="P:mitotic sister chromatid cohesion"/>
    <property type="evidence" value="ECO:0007669"/>
    <property type="project" value="InterPro"/>
</dbReference>
<reference evidence="9" key="1">
    <citation type="submission" date="2021-07" db="EMBL/GenBank/DDBJ databases">
        <title>Elsinoe batatas strain:CRI-CJ2 Genome sequencing and assembly.</title>
        <authorList>
            <person name="Huang L."/>
        </authorList>
    </citation>
    <scope>NUCLEOTIDE SEQUENCE</scope>
    <source>
        <strain evidence="9">CRI-CJ2</strain>
    </source>
</reference>
<dbReference type="OrthoDB" id="5565328at2759"/>
<dbReference type="GO" id="GO:0007059">
    <property type="term" value="P:chromosome segregation"/>
    <property type="evidence" value="ECO:0007669"/>
    <property type="project" value="UniProtKB-KW"/>
</dbReference>
<protein>
    <recommendedName>
        <fullName evidence="11">Cohesin loading factor</fullName>
    </recommendedName>
</protein>
<name>A0A8K0KWL2_9PEZI</name>
<keyword evidence="4" id="KW-0498">Mitosis</keyword>
<feature type="region of interest" description="Disordered" evidence="8">
    <location>
        <begin position="874"/>
        <end position="896"/>
    </location>
</feature>
<keyword evidence="5" id="KW-0159">Chromosome partition</keyword>
<evidence type="ECO:0000256" key="7">
    <source>
        <dbReference type="ARBA" id="ARBA00023306"/>
    </source>
</evidence>
<evidence type="ECO:0000256" key="8">
    <source>
        <dbReference type="SAM" id="MobiDB-lite"/>
    </source>
</evidence>
<proteinExistence type="inferred from homology"/>
<evidence type="ECO:0000256" key="4">
    <source>
        <dbReference type="ARBA" id="ARBA00022776"/>
    </source>
</evidence>
<keyword evidence="10" id="KW-1185">Reference proteome</keyword>
<feature type="compositionally biased region" description="Polar residues" evidence="8">
    <location>
        <begin position="126"/>
        <end position="155"/>
    </location>
</feature>
<evidence type="ECO:0000256" key="1">
    <source>
        <dbReference type="ARBA" id="ARBA00004123"/>
    </source>
</evidence>
<dbReference type="InterPro" id="IPR019440">
    <property type="entry name" value="MAU2"/>
</dbReference>
<dbReference type="GO" id="GO:0005634">
    <property type="term" value="C:nucleus"/>
    <property type="evidence" value="ECO:0007669"/>
    <property type="project" value="UniProtKB-SubCell"/>
</dbReference>
<sequence length="896" mass="99465">MNNQNYGQNWQQQQQGQYGYQYQDQYQQSRQPMVVIPQRPQEGLMQCYNQQNNYDSAPNYQNPGHHPFPPRQQVPQASFDYDFQHPQLQHMQSVPQLQSQMQYNHHMFQGNHQQSQQFQRQQPHQDASSVYASTPPTLTSQSQGKFVQSQSSTHGGKSIDRRESSSDGHTKRHSMPLSQPVVSASTPKATARLPPAQQVQTDPRPLKVPQVVIPVKHKSAAATFADAFGPKKPQPAAKPQGGAKLQSTSKSLPKTSPSLLDGASDEEADRKLILLSLADQYISAARSMSNSLARSSSDGGYQEYQKLMTMGLQCLDAAIQQWRVGDARTLVKLRLQYATLLFEETDSDEIAQSQLSQGITACDRSKLSDQKFSMQHLLARIQFKTKPKAAFKVIDGALEDVVAYKNVIWIYVFRLLRTSLALQLSRNTETQSTVQNLRQLIHVAEARKDVPVLVMGHVLEACVYLRSGSAESTEHAQRAIAAARSFQLHPSLQKLPQLRCMIIFQDLCCDLATGSLGQLDGKIDGLQELVDAVSANSKMWPTGNFNLPTSVNTSSTILEDTSGILRSTADGKASISLRWMNQTELFTLAFLLCGVTKLQKNCMDSRAEQYISEGISYAKRDISSSKGSKSLESAVESVAREDNISLTLHIYRIIAHAIRSNWPLCAAQLKQIRDKFSSATVEQHAQIIQYLDGVIKQGSGDLRGALTSYNSADLSVPAQSTTKISGADLETRLVATMNRIMILKSSAGTNAEGQALLQAISPLCSKHHNEAIQAAAKMLQATPNPTMPVIQLKEFLHHSLQIAQKLKNQQLKTLLLNVMNVRFFAGIVGEQANKSATTSWQLARQMRSPLWMGVSGQNLAQMHRLHGCHDEARQAQHDAERAFSNAPEGVKRRFEQ</sequence>
<dbReference type="GO" id="GO:0051301">
    <property type="term" value="P:cell division"/>
    <property type="evidence" value="ECO:0007669"/>
    <property type="project" value="UniProtKB-KW"/>
</dbReference>
<evidence type="ECO:0000313" key="9">
    <source>
        <dbReference type="EMBL" id="KAG8624099.1"/>
    </source>
</evidence>
<accession>A0A8K0KWL2</accession>
<keyword evidence="3" id="KW-0132">Cell division</keyword>
<dbReference type="AlphaFoldDB" id="A0A8K0KWL2"/>
<gene>
    <name evidence="9" type="ORF">KVT40_009075</name>
</gene>
<feature type="region of interest" description="Disordered" evidence="8">
    <location>
        <begin position="226"/>
        <end position="264"/>
    </location>
</feature>
<evidence type="ECO:0000256" key="6">
    <source>
        <dbReference type="ARBA" id="ARBA00023242"/>
    </source>
</evidence>
<evidence type="ECO:0008006" key="11">
    <source>
        <dbReference type="Google" id="ProtNLM"/>
    </source>
</evidence>
<keyword evidence="6" id="KW-0539">Nucleus</keyword>
<dbReference type="Proteomes" id="UP000809789">
    <property type="component" value="Unassembled WGS sequence"/>
</dbReference>
<feature type="compositionally biased region" description="Basic and acidic residues" evidence="8">
    <location>
        <begin position="157"/>
        <end position="169"/>
    </location>
</feature>
<comment type="subcellular location">
    <subcellularLocation>
        <location evidence="1">Nucleus</location>
    </subcellularLocation>
</comment>
<evidence type="ECO:0000256" key="5">
    <source>
        <dbReference type="ARBA" id="ARBA00022829"/>
    </source>
</evidence>
<evidence type="ECO:0000256" key="3">
    <source>
        <dbReference type="ARBA" id="ARBA00022618"/>
    </source>
</evidence>
<dbReference type="PANTHER" id="PTHR21394">
    <property type="entry name" value="MAU2 CHROMATID COHESION FACTOR HOMOLOG"/>
    <property type="match status" value="1"/>
</dbReference>
<feature type="compositionally biased region" description="Polar residues" evidence="8">
    <location>
        <begin position="51"/>
        <end position="62"/>
    </location>
</feature>
<organism evidence="9 10">
    <name type="scientific">Elsinoe batatas</name>
    <dbReference type="NCBI Taxonomy" id="2601811"/>
    <lineage>
        <taxon>Eukaryota</taxon>
        <taxon>Fungi</taxon>
        <taxon>Dikarya</taxon>
        <taxon>Ascomycota</taxon>
        <taxon>Pezizomycotina</taxon>
        <taxon>Dothideomycetes</taxon>
        <taxon>Dothideomycetidae</taxon>
        <taxon>Myriangiales</taxon>
        <taxon>Elsinoaceae</taxon>
        <taxon>Elsinoe</taxon>
    </lineage>
</organism>
<feature type="region of interest" description="Disordered" evidence="8">
    <location>
        <begin position="109"/>
        <end position="205"/>
    </location>
</feature>
<evidence type="ECO:0000313" key="10">
    <source>
        <dbReference type="Proteomes" id="UP000809789"/>
    </source>
</evidence>
<feature type="compositionally biased region" description="Low complexity" evidence="8">
    <location>
        <begin position="230"/>
        <end position="260"/>
    </location>
</feature>
<comment type="similarity">
    <text evidence="2">Belongs to the SCC4/mau-2 family.</text>
</comment>